<dbReference type="eggNOG" id="ENOG502SSR5">
    <property type="taxonomic scope" value="Eukaryota"/>
</dbReference>
<dbReference type="OrthoDB" id="3800738at2759"/>
<dbReference type="EMBL" id="JELW01000005">
    <property type="protein sequence ID" value="EXV02500.1"/>
    <property type="molecule type" value="Genomic_DNA"/>
</dbReference>
<proteinExistence type="predicted"/>
<accession>A0A0A1UY64</accession>
<sequence length="336" mass="38584">MERVLSLPELLENILLHLDMTTLLVSVQRVSKAWNKTIACSPALQQKLFFRSIIAEQLPVFREQLPVFREQLMGEAEMAGSDYEYLGPELTKLVLNPLLVKKFGFCFFDTGPAFGYHRGADCFYMLPWSPNRRELITWNRRNCTPLLQVGPPKQLDEASSQLGETRRARFTTRGASWRRMVVSQPAPPGIGYLTQELTQELQLPNERIGEAFIPAVTPGGVQMGQLYDMVQYHTGHHKSELADFRVMWELPQTFLTRNLREPMRQLLGQTTLLVLFAFSYLASYTEPENVVDFDSAFRCEEFLLPDFVVEKSVRFMRGEPDWKGMISPSHKGPPIY</sequence>
<dbReference type="Proteomes" id="UP000030151">
    <property type="component" value="Unassembled WGS sequence"/>
</dbReference>
<protein>
    <submittedName>
        <fullName evidence="1">Uncharacterized protein</fullName>
    </submittedName>
</protein>
<dbReference type="CDD" id="cd09917">
    <property type="entry name" value="F-box_SF"/>
    <property type="match status" value="1"/>
</dbReference>
<dbReference type="SUPFAM" id="SSF81383">
    <property type="entry name" value="F-box domain"/>
    <property type="match status" value="1"/>
</dbReference>
<gene>
    <name evidence="1" type="ORF">X797_004632</name>
</gene>
<evidence type="ECO:0000313" key="2">
    <source>
        <dbReference type="Proteomes" id="UP000030151"/>
    </source>
</evidence>
<dbReference type="InterPro" id="IPR036047">
    <property type="entry name" value="F-box-like_dom_sf"/>
</dbReference>
<dbReference type="AlphaFoldDB" id="A0A0A1UY64"/>
<comment type="caution">
    <text evidence="1">The sequence shown here is derived from an EMBL/GenBank/DDBJ whole genome shotgun (WGS) entry which is preliminary data.</text>
</comment>
<reference evidence="1 2" key="1">
    <citation type="submission" date="2014-02" db="EMBL/GenBank/DDBJ databases">
        <title>The genome sequence of the entomopathogenic fungus Metarhizium robertsii ARSEF 2575.</title>
        <authorList>
            <person name="Giuliano Garisto Donzelli B."/>
            <person name="Roe B.A."/>
            <person name="Macmil S.L."/>
            <person name="Krasnoff S.B."/>
            <person name="Gibson D.M."/>
        </authorList>
    </citation>
    <scope>NUCLEOTIDE SEQUENCE [LARGE SCALE GENOMIC DNA]</scope>
    <source>
        <strain evidence="1 2">ARSEF 2575</strain>
    </source>
</reference>
<organism evidence="1 2">
    <name type="scientific">Metarhizium robertsii</name>
    <dbReference type="NCBI Taxonomy" id="568076"/>
    <lineage>
        <taxon>Eukaryota</taxon>
        <taxon>Fungi</taxon>
        <taxon>Dikarya</taxon>
        <taxon>Ascomycota</taxon>
        <taxon>Pezizomycotina</taxon>
        <taxon>Sordariomycetes</taxon>
        <taxon>Hypocreomycetidae</taxon>
        <taxon>Hypocreales</taxon>
        <taxon>Clavicipitaceae</taxon>
        <taxon>Metarhizium</taxon>
    </lineage>
</organism>
<dbReference type="HOGENOM" id="CLU_078005_0_0_1"/>
<evidence type="ECO:0000313" key="1">
    <source>
        <dbReference type="EMBL" id="EXV02500.1"/>
    </source>
</evidence>
<name>A0A0A1UY64_9HYPO</name>